<reference evidence="1 2" key="1">
    <citation type="submission" date="2015-11" db="EMBL/GenBank/DDBJ databases">
        <authorList>
            <person name="Lee I.Y."/>
            <person name="Guerrero C.A."/>
            <person name="Bowman C.A."/>
            <person name="Russell D.A."/>
            <person name="Pope W.H."/>
            <person name="Jacobs-Sera D."/>
            <person name="Hendrix R.W."/>
            <person name="Hatfull G.F."/>
        </authorList>
    </citation>
    <scope>NUCLEOTIDE SEQUENCE [LARGE SCALE GENOMIC DNA]</scope>
</reference>
<dbReference type="EMBL" id="KU160668">
    <property type="protein sequence ID" value="ALY10504.1"/>
    <property type="molecule type" value="Genomic_DNA"/>
</dbReference>
<evidence type="ECO:0000313" key="2">
    <source>
        <dbReference type="Proteomes" id="UP000221143"/>
    </source>
</evidence>
<protein>
    <submittedName>
        <fullName evidence="1">Uncharacterized protein</fullName>
    </submittedName>
</protein>
<sequence>MINNWQSGTACHAGMDGDCSWAQCPQLRDNEPRHSGRHCPLDKGEADD</sequence>
<evidence type="ECO:0000313" key="1">
    <source>
        <dbReference type="EMBL" id="ALY10504.1"/>
    </source>
</evidence>
<dbReference type="Proteomes" id="UP000221143">
    <property type="component" value="Segment"/>
</dbReference>
<organism evidence="1 2">
    <name type="scientific">Arthrobacter phage TaeYoung</name>
    <dbReference type="NCBI Taxonomy" id="1772318"/>
    <lineage>
        <taxon>Viruses</taxon>
        <taxon>Duplodnaviria</taxon>
        <taxon>Heunggongvirae</taxon>
        <taxon>Uroviricota</taxon>
        <taxon>Caudoviricetes</taxon>
        <taxon>Berryhillviridae</taxon>
        <taxon>Marthavirus</taxon>
        <taxon>Marthavirus martha</taxon>
    </lineage>
</organism>
<proteinExistence type="predicted"/>
<accession>A0A0U4KRZ0</accession>
<name>A0A0U4KRZ0_9CAUD</name>
<gene>
    <name evidence="1" type="primary">47</name>
    <name evidence="1" type="ORF">TAEYOUNG_47</name>
</gene>